<organism evidence="2">
    <name type="scientific">uncultured Thermomicrobiales bacterium</name>
    <dbReference type="NCBI Taxonomy" id="1645740"/>
    <lineage>
        <taxon>Bacteria</taxon>
        <taxon>Pseudomonadati</taxon>
        <taxon>Thermomicrobiota</taxon>
        <taxon>Thermomicrobia</taxon>
        <taxon>Thermomicrobiales</taxon>
        <taxon>environmental samples</taxon>
    </lineage>
</organism>
<feature type="non-terminal residue" evidence="2">
    <location>
        <position position="38"/>
    </location>
</feature>
<feature type="compositionally biased region" description="Basic and acidic residues" evidence="1">
    <location>
        <begin position="26"/>
        <end position="38"/>
    </location>
</feature>
<feature type="region of interest" description="Disordered" evidence="1">
    <location>
        <begin position="1"/>
        <end position="38"/>
    </location>
</feature>
<proteinExistence type="predicted"/>
<name>A0A6J4UXT0_9BACT</name>
<evidence type="ECO:0000256" key="1">
    <source>
        <dbReference type="SAM" id="MobiDB-lite"/>
    </source>
</evidence>
<feature type="non-terminal residue" evidence="2">
    <location>
        <position position="1"/>
    </location>
</feature>
<protein>
    <submittedName>
        <fullName evidence="2">Uncharacterized protein</fullName>
    </submittedName>
</protein>
<dbReference type="AlphaFoldDB" id="A0A6J4UXT0"/>
<feature type="compositionally biased region" description="Basic and acidic residues" evidence="1">
    <location>
        <begin position="1"/>
        <end position="11"/>
    </location>
</feature>
<reference evidence="2" key="1">
    <citation type="submission" date="2020-02" db="EMBL/GenBank/DDBJ databases">
        <authorList>
            <person name="Meier V. D."/>
        </authorList>
    </citation>
    <scope>NUCLEOTIDE SEQUENCE</scope>
    <source>
        <strain evidence="2">AVDCRST_MAG33</strain>
    </source>
</reference>
<evidence type="ECO:0000313" key="2">
    <source>
        <dbReference type="EMBL" id="CAA9563022.1"/>
    </source>
</evidence>
<accession>A0A6J4UXT0</accession>
<gene>
    <name evidence="2" type="ORF">AVDCRST_MAG33-1829</name>
</gene>
<sequence>GGRADRPDVHRRTGIGHQRNGHRRGAGREPGDGRHTLV</sequence>
<dbReference type="EMBL" id="CADCWK010000194">
    <property type="protein sequence ID" value="CAA9563022.1"/>
    <property type="molecule type" value="Genomic_DNA"/>
</dbReference>